<gene>
    <name evidence="1" type="ORF">EIK79_04200</name>
</gene>
<dbReference type="AlphaFoldDB" id="A0A3P3RGL3"/>
<comment type="caution">
    <text evidence="1">The sequence shown here is derived from an EMBL/GenBank/DDBJ whole genome shotgun (WGS) entry which is preliminary data.</text>
</comment>
<accession>A0A3P3RGL3</accession>
<name>A0A3P3RGL3_9EURY</name>
<dbReference type="Proteomes" id="UP000282322">
    <property type="component" value="Unassembled WGS sequence"/>
</dbReference>
<dbReference type="EMBL" id="RRCH01000007">
    <property type="protein sequence ID" value="RRJ32666.1"/>
    <property type="molecule type" value="Genomic_DNA"/>
</dbReference>
<proteinExistence type="predicted"/>
<keyword evidence="2" id="KW-1185">Reference proteome</keyword>
<protein>
    <submittedName>
        <fullName evidence="1">Uncharacterized protein</fullName>
    </submittedName>
</protein>
<organism evidence="1 2">
    <name type="scientific">Halocatena pleomorpha</name>
    <dbReference type="NCBI Taxonomy" id="1785090"/>
    <lineage>
        <taxon>Archaea</taxon>
        <taxon>Methanobacteriati</taxon>
        <taxon>Methanobacteriota</taxon>
        <taxon>Stenosarchaea group</taxon>
        <taxon>Halobacteria</taxon>
        <taxon>Halobacteriales</taxon>
        <taxon>Natronomonadaceae</taxon>
        <taxon>Halocatena</taxon>
    </lineage>
</organism>
<evidence type="ECO:0000313" key="2">
    <source>
        <dbReference type="Proteomes" id="UP000282322"/>
    </source>
</evidence>
<evidence type="ECO:0000313" key="1">
    <source>
        <dbReference type="EMBL" id="RRJ32666.1"/>
    </source>
</evidence>
<reference evidence="1 2" key="1">
    <citation type="submission" date="2018-11" db="EMBL/GenBank/DDBJ databases">
        <title>Taxonoimc description of Halomarina strain SPP-AMP-1.</title>
        <authorList>
            <person name="Pal Y."/>
            <person name="Srinivasana K."/>
            <person name="Verma A."/>
            <person name="Kumar P."/>
        </authorList>
    </citation>
    <scope>NUCLEOTIDE SEQUENCE [LARGE SCALE GENOMIC DNA]</scope>
    <source>
        <strain evidence="1 2">SPP-AMP-1</strain>
    </source>
</reference>
<sequence>MLIQCNECGSKNTVITEDREFIRCLECGNTEG</sequence>